<keyword evidence="2" id="KW-1185">Reference proteome</keyword>
<dbReference type="PANTHER" id="PTHR10138">
    <property type="entry name" value="TRYPTOPHAN 2,3-DIOXYGENASE"/>
    <property type="match status" value="1"/>
</dbReference>
<reference evidence="1" key="1">
    <citation type="submission" date="2022-10" db="EMBL/GenBank/DDBJ databases">
        <title>The complete genomes of actinobacterial strains from the NBC collection.</title>
        <authorList>
            <person name="Joergensen T.S."/>
            <person name="Alvarez Arevalo M."/>
            <person name="Sterndorff E.B."/>
            <person name="Faurdal D."/>
            <person name="Vuksanovic O."/>
            <person name="Mourched A.-S."/>
            <person name="Charusanti P."/>
            <person name="Shaw S."/>
            <person name="Blin K."/>
            <person name="Weber T."/>
        </authorList>
    </citation>
    <scope>NUCLEOTIDE SEQUENCE</scope>
    <source>
        <strain evidence="1">NBC_01482</strain>
    </source>
</reference>
<dbReference type="SUPFAM" id="SSF140959">
    <property type="entry name" value="Indolic compounds 2,3-dioxygenase-like"/>
    <property type="match status" value="1"/>
</dbReference>
<accession>A0ABZ1YUK2</accession>
<dbReference type="EMBL" id="CP109441">
    <property type="protein sequence ID" value="WUV45881.1"/>
    <property type="molecule type" value="Genomic_DNA"/>
</dbReference>
<proteinExistence type="predicted"/>
<evidence type="ECO:0000313" key="2">
    <source>
        <dbReference type="Proteomes" id="UP001432062"/>
    </source>
</evidence>
<dbReference type="InterPro" id="IPR037217">
    <property type="entry name" value="Trp/Indoleamine_2_3_dOase-like"/>
</dbReference>
<dbReference type="InterPro" id="IPR004981">
    <property type="entry name" value="Trp_2_3_dOase"/>
</dbReference>
<dbReference type="PANTHER" id="PTHR10138:SF0">
    <property type="entry name" value="TRYPTOPHAN 2,3-DIOXYGENASE"/>
    <property type="match status" value="1"/>
</dbReference>
<sequence>MSTDELMSWLRVPTAERFPYDAVLRGYHSVGKHFVPTDTLELLDQARAVLPRLGGPWPPLRVLAAFLDCALDKLDNRHDYPTYLALRLLELPVIDDPIEQALFARSRCDRSTVQLLADVLAFELAAIQGRTTVLPTMRPPRNVVDKRIRHGLRAIQPALARLALDRESTDDEPVNRAQQVSALVHADMSFAERRVVELSILPVYTMHDEYLFIRVLQTFETTFTLLAMHLRGAVAALAVGDVSRAVYFISNSTTALCEAAPLFSMLATMQVESFRTFRQFTEGASAIQSRSYKLVESLCRRPDAERVDSPAYHSVPEVRGRVLAGQQCTLDDAYTGASRSGDIAGSELERLAEVMASFSAALLRWRTTHYRLAVRMLGGASGTGYTEGTPYLAASRTTPVFTTVEPVSNAAPDNPIVV</sequence>
<gene>
    <name evidence="1" type="ORF">OG563_43540</name>
</gene>
<dbReference type="Proteomes" id="UP001432062">
    <property type="component" value="Chromosome"/>
</dbReference>
<protein>
    <submittedName>
        <fullName evidence="1">Tryptophan 2,3-dioxygenase</fullName>
    </submittedName>
</protein>
<dbReference type="Gene3D" id="1.20.58.480">
    <property type="match status" value="1"/>
</dbReference>
<name>A0ABZ1YUK2_9NOCA</name>
<dbReference type="RefSeq" id="WP_327099144.1">
    <property type="nucleotide sequence ID" value="NZ_CP109149.1"/>
</dbReference>
<organism evidence="1 2">
    <name type="scientific">Nocardia vinacea</name>
    <dbReference type="NCBI Taxonomy" id="96468"/>
    <lineage>
        <taxon>Bacteria</taxon>
        <taxon>Bacillati</taxon>
        <taxon>Actinomycetota</taxon>
        <taxon>Actinomycetes</taxon>
        <taxon>Mycobacteriales</taxon>
        <taxon>Nocardiaceae</taxon>
        <taxon>Nocardia</taxon>
    </lineage>
</organism>
<evidence type="ECO:0000313" key="1">
    <source>
        <dbReference type="EMBL" id="WUV45881.1"/>
    </source>
</evidence>